<comment type="caution">
    <text evidence="1">The sequence shown here is derived from an EMBL/GenBank/DDBJ whole genome shotgun (WGS) entry which is preliminary data.</text>
</comment>
<protein>
    <submittedName>
        <fullName evidence="1">Cytoplasmic protein</fullName>
    </submittedName>
</protein>
<dbReference type="RefSeq" id="WP_094821854.1">
    <property type="nucleotide sequence ID" value="NZ_NEVO01000008.1"/>
</dbReference>
<proteinExistence type="predicted"/>
<evidence type="ECO:0000313" key="1">
    <source>
        <dbReference type="EMBL" id="OZI56650.1"/>
    </source>
</evidence>
<dbReference type="InterPro" id="IPR009241">
    <property type="entry name" value="HigB-like"/>
</dbReference>
<dbReference type="AlphaFoldDB" id="A0A261U5Y1"/>
<accession>A0A261U5Y1</accession>
<dbReference type="Proteomes" id="UP000216885">
    <property type="component" value="Unassembled WGS sequence"/>
</dbReference>
<organism evidence="1 2">
    <name type="scientific">Bordetella genomosp. 4</name>
    <dbReference type="NCBI Taxonomy" id="463044"/>
    <lineage>
        <taxon>Bacteria</taxon>
        <taxon>Pseudomonadati</taxon>
        <taxon>Pseudomonadota</taxon>
        <taxon>Betaproteobacteria</taxon>
        <taxon>Burkholderiales</taxon>
        <taxon>Alcaligenaceae</taxon>
        <taxon>Bordetella</taxon>
    </lineage>
</organism>
<keyword evidence="2" id="KW-1185">Reference proteome</keyword>
<dbReference type="OrthoDB" id="9797093at2"/>
<dbReference type="Pfam" id="PF05973">
    <property type="entry name" value="Gp49"/>
    <property type="match status" value="1"/>
</dbReference>
<gene>
    <name evidence="1" type="ORF">CAL20_14675</name>
</gene>
<evidence type="ECO:0000313" key="2">
    <source>
        <dbReference type="Proteomes" id="UP000216885"/>
    </source>
</evidence>
<sequence length="114" mass="13095">MKQLKEIRWIGSSYNDLIQFPTEARRCAGFQLSLVQAGLLPHDWKPFDGIGQGALEIRIRVHPGTYRIIYVAKFEEAVYVLHCFEKKTQTTSKHDKTLATERYRAIVGSRKGKS</sequence>
<dbReference type="EMBL" id="NEVQ01000013">
    <property type="protein sequence ID" value="OZI56650.1"/>
    <property type="molecule type" value="Genomic_DNA"/>
</dbReference>
<reference evidence="1 2" key="1">
    <citation type="submission" date="2017-05" db="EMBL/GenBank/DDBJ databases">
        <title>Complete and WGS of Bordetella genogroups.</title>
        <authorList>
            <person name="Spilker T."/>
            <person name="LiPuma J."/>
        </authorList>
    </citation>
    <scope>NUCLEOTIDE SEQUENCE [LARGE SCALE GENOMIC DNA]</scope>
    <source>
        <strain evidence="1 2">AU9919</strain>
    </source>
</reference>
<name>A0A261U5Y1_9BORD</name>